<comment type="caution">
    <text evidence="2">The sequence shown here is derived from an EMBL/GenBank/DDBJ whole genome shotgun (WGS) entry which is preliminary data.</text>
</comment>
<accession>A0ABQ7U8Q8</accession>
<organism evidence="2 3">
    <name type="scientific">Solanum tuberosum</name>
    <name type="common">Potato</name>
    <dbReference type="NCBI Taxonomy" id="4113"/>
    <lineage>
        <taxon>Eukaryota</taxon>
        <taxon>Viridiplantae</taxon>
        <taxon>Streptophyta</taxon>
        <taxon>Embryophyta</taxon>
        <taxon>Tracheophyta</taxon>
        <taxon>Spermatophyta</taxon>
        <taxon>Magnoliopsida</taxon>
        <taxon>eudicotyledons</taxon>
        <taxon>Gunneridae</taxon>
        <taxon>Pentapetalae</taxon>
        <taxon>asterids</taxon>
        <taxon>lamiids</taxon>
        <taxon>Solanales</taxon>
        <taxon>Solanaceae</taxon>
        <taxon>Solanoideae</taxon>
        <taxon>Solaneae</taxon>
        <taxon>Solanum</taxon>
    </lineage>
</organism>
<evidence type="ECO:0000313" key="3">
    <source>
        <dbReference type="Proteomes" id="UP000826656"/>
    </source>
</evidence>
<dbReference type="EMBL" id="JAIVGD010000023">
    <property type="protein sequence ID" value="KAH0743226.1"/>
    <property type="molecule type" value="Genomic_DNA"/>
</dbReference>
<gene>
    <name evidence="2" type="ORF">KY290_031219</name>
</gene>
<keyword evidence="3" id="KW-1185">Reference proteome</keyword>
<name>A0ABQ7U8Q8_SOLTU</name>
<protein>
    <submittedName>
        <fullName evidence="2">Uncharacterized protein</fullName>
    </submittedName>
</protein>
<dbReference type="Proteomes" id="UP000826656">
    <property type="component" value="Unassembled WGS sequence"/>
</dbReference>
<feature type="region of interest" description="Disordered" evidence="1">
    <location>
        <begin position="87"/>
        <end position="109"/>
    </location>
</feature>
<evidence type="ECO:0000313" key="2">
    <source>
        <dbReference type="EMBL" id="KAH0743226.1"/>
    </source>
</evidence>
<reference evidence="2 3" key="1">
    <citation type="journal article" date="2021" name="bioRxiv">
        <title>Chromosome-scale and haplotype-resolved genome assembly of a tetraploid potato cultivar.</title>
        <authorList>
            <person name="Sun H."/>
            <person name="Jiao W.-B."/>
            <person name="Krause K."/>
            <person name="Campoy J.A."/>
            <person name="Goel M."/>
            <person name="Folz-Donahue K."/>
            <person name="Kukat C."/>
            <person name="Huettel B."/>
            <person name="Schneeberger K."/>
        </authorList>
    </citation>
    <scope>NUCLEOTIDE SEQUENCE [LARGE SCALE GENOMIC DNA]</scope>
    <source>
        <strain evidence="2">SolTubOtavaFocal</strain>
        <tissue evidence="2">Leaves</tissue>
    </source>
</reference>
<proteinExistence type="predicted"/>
<evidence type="ECO:0000256" key="1">
    <source>
        <dbReference type="SAM" id="MobiDB-lite"/>
    </source>
</evidence>
<sequence length="109" mass="12826">MYTLKLHYMGQWVFEPEMNYVGGQIAYYDYCKGDIYNLIHEIPDSKEVDIFVEHTDEYQWTYDVVNIEGAQFQSEESLVDVDVIEESDSTSEECESFHDSDYSMEGEMT</sequence>